<keyword evidence="3" id="KW-1185">Reference proteome</keyword>
<evidence type="ECO:0000259" key="1">
    <source>
        <dbReference type="Pfam" id="PF18539"/>
    </source>
</evidence>
<dbReference type="PATRIC" id="fig|1393736.3.peg.3522"/>
<proteinExistence type="predicted"/>
<accession>A0A022PEA3</accession>
<sequence length="176" mass="20368">MRVLQVHQRFKHWRKMIVFLSFALLSACSKHIDAIRKPIDVSHSGQSVEINFELSKRKAGDYQFALLFSNGRSYAEMERRDKLFGRVDKDGVAIPISLRLVKDGKVFFDEKINAVRLDGWESFYYEERRVNTTVREIKTLSLPSGRYSAVITTLEDVPAFNGIQSFVELAYFNPKI</sequence>
<dbReference type="RefSeq" id="WP_036781427.1">
    <property type="nucleotide sequence ID" value="NZ_CAWLTM010000055.1"/>
</dbReference>
<gene>
    <name evidence="2" type="ORF">BA1DRAFT_03446</name>
</gene>
<evidence type="ECO:0000313" key="3">
    <source>
        <dbReference type="Proteomes" id="UP000023464"/>
    </source>
</evidence>
<feature type="domain" description="DUF5625" evidence="1">
    <location>
        <begin position="37"/>
        <end position="171"/>
    </location>
</feature>
<dbReference type="EMBL" id="JFGV01000060">
    <property type="protein sequence ID" value="EYU14046.1"/>
    <property type="molecule type" value="Genomic_DNA"/>
</dbReference>
<protein>
    <recommendedName>
        <fullName evidence="1">DUF5625 domain-containing protein</fullName>
    </recommendedName>
</protein>
<dbReference type="Pfam" id="PF18539">
    <property type="entry name" value="DUF5625"/>
    <property type="match status" value="1"/>
</dbReference>
<evidence type="ECO:0000313" key="2">
    <source>
        <dbReference type="EMBL" id="EYU14046.1"/>
    </source>
</evidence>
<name>A0A022PEA3_9GAMM</name>
<dbReference type="Gene3D" id="2.60.120.790">
    <property type="match status" value="1"/>
</dbReference>
<dbReference type="PROSITE" id="PS51257">
    <property type="entry name" value="PROKAR_LIPOPROTEIN"/>
    <property type="match status" value="1"/>
</dbReference>
<dbReference type="AlphaFoldDB" id="A0A022PEA3"/>
<comment type="caution">
    <text evidence="2">The sequence shown here is derived from an EMBL/GenBank/DDBJ whole genome shotgun (WGS) entry which is preliminary data.</text>
</comment>
<reference evidence="2 3" key="1">
    <citation type="submission" date="2014-03" db="EMBL/GenBank/DDBJ databases">
        <title>Draft Genome of Photorhabdus luminescens BA1, an Egyptian Isolate.</title>
        <authorList>
            <person name="Ghazal S."/>
            <person name="Hurst S.G.IV."/>
            <person name="Morris K."/>
            <person name="Thomas K."/>
            <person name="Tisa L.S."/>
        </authorList>
    </citation>
    <scope>NUCLEOTIDE SEQUENCE [LARGE SCALE GENOMIC DNA]</scope>
    <source>
        <strain evidence="2 3">BA1</strain>
    </source>
</reference>
<dbReference type="InterPro" id="IPR041008">
    <property type="entry name" value="DUF5625"/>
</dbReference>
<organism evidence="2 3">
    <name type="scientific">Photorhabdus aegyptia</name>
    <dbReference type="NCBI Taxonomy" id="2805098"/>
    <lineage>
        <taxon>Bacteria</taxon>
        <taxon>Pseudomonadati</taxon>
        <taxon>Pseudomonadota</taxon>
        <taxon>Gammaproteobacteria</taxon>
        <taxon>Enterobacterales</taxon>
        <taxon>Morganellaceae</taxon>
        <taxon>Photorhabdus</taxon>
    </lineage>
</organism>
<dbReference type="Proteomes" id="UP000023464">
    <property type="component" value="Unassembled WGS sequence"/>
</dbReference>